<gene>
    <name evidence="2" type="ORF">ENJ10_00705</name>
</gene>
<accession>A0A7V1LJP4</accession>
<dbReference type="AlphaFoldDB" id="A0A7V1LJP4"/>
<comment type="caution">
    <text evidence="2">The sequence shown here is derived from an EMBL/GenBank/DDBJ whole genome shotgun (WGS) entry which is preliminary data.</text>
</comment>
<dbReference type="PANTHER" id="PTHR38032">
    <property type="entry name" value="POLYMERASE-RELATED"/>
    <property type="match status" value="1"/>
</dbReference>
<organism evidence="2">
    <name type="scientific">Caldithrix abyssi</name>
    <dbReference type="NCBI Taxonomy" id="187145"/>
    <lineage>
        <taxon>Bacteria</taxon>
        <taxon>Pseudomonadati</taxon>
        <taxon>Calditrichota</taxon>
        <taxon>Calditrichia</taxon>
        <taxon>Calditrichales</taxon>
        <taxon>Calditrichaceae</taxon>
        <taxon>Caldithrix</taxon>
    </lineage>
</organism>
<keyword evidence="1" id="KW-0175">Coiled coil</keyword>
<dbReference type="Proteomes" id="UP000886005">
    <property type="component" value="Unassembled WGS sequence"/>
</dbReference>
<dbReference type="EMBL" id="DRLD01000021">
    <property type="protein sequence ID" value="HED09183.1"/>
    <property type="molecule type" value="Genomic_DNA"/>
</dbReference>
<name>A0A7V1LJP4_CALAY</name>
<dbReference type="InterPro" id="IPR005646">
    <property type="entry name" value="FapA"/>
</dbReference>
<protein>
    <submittedName>
        <fullName evidence="2">DUF342 domain-containing protein</fullName>
    </submittedName>
</protein>
<sequence>MAKKKRLLLNNGLLEVTELWGGRVVMGEIRYGSAKKTEIKTSIRNNGYRYGILESSLDMLEAGHKGQIPIAKAELDEDPGKPWFHFEDALNDSNFNTWIEQGSFDSIDFTYPVKKDERLMSLSQRPYRFLRFPNGEQEFISDLADRDISIYAGENTFVNEQGSAVHSLIDGHAHRSIYGTVAVYPLRKVKNIGKMHGRVEFENTLEVEQDVRSGSRISIPSNLIVHGVIRSSYVYVAGNITAEFGLENMQKLEHSRIYSGQSILTNSIKHYPVWAGMFIMVRQSIDHSTVQAINSIVAPVVNGSEIRVGTKLYSRNIENRSQIYLGPDYVVDPNLKNIKNFHRQHEKKLFDAFMRLDEKQLEVEFTKKKALSHLAKLNKLSKSSISSDVLLSRFFVNIEEDLQKFRREIDKCQETLLVFQEELRQLNFYESHTRTNKKPEIIVVGKITPGCTIHAPHQTLRIRETMEHVSISLNQASGTLDISPLS</sequence>
<dbReference type="Pfam" id="PF03961">
    <property type="entry name" value="FapA"/>
    <property type="match status" value="1"/>
</dbReference>
<reference evidence="2" key="1">
    <citation type="journal article" date="2020" name="mSystems">
        <title>Genome- and Community-Level Interaction Insights into Carbon Utilization and Element Cycling Functions of Hydrothermarchaeota in Hydrothermal Sediment.</title>
        <authorList>
            <person name="Zhou Z."/>
            <person name="Liu Y."/>
            <person name="Xu W."/>
            <person name="Pan J."/>
            <person name="Luo Z.H."/>
            <person name="Li M."/>
        </authorList>
    </citation>
    <scope>NUCLEOTIDE SEQUENCE [LARGE SCALE GENOMIC DNA]</scope>
    <source>
        <strain evidence="2">HyVt-456</strain>
    </source>
</reference>
<dbReference type="InterPro" id="IPR046865">
    <property type="entry name" value="FapA_b_solenoid"/>
</dbReference>
<feature type="coiled-coil region" evidence="1">
    <location>
        <begin position="395"/>
        <end position="422"/>
    </location>
</feature>
<evidence type="ECO:0000313" key="2">
    <source>
        <dbReference type="EMBL" id="HED09183.1"/>
    </source>
</evidence>
<dbReference type="PANTHER" id="PTHR38032:SF1">
    <property type="entry name" value="RNA-BINDING PROTEIN KHPB N-TERMINAL DOMAIN-CONTAINING PROTEIN"/>
    <property type="match status" value="1"/>
</dbReference>
<evidence type="ECO:0000256" key="1">
    <source>
        <dbReference type="SAM" id="Coils"/>
    </source>
</evidence>
<proteinExistence type="predicted"/>